<name>A0A084UDG1_9HYPH</name>
<keyword evidence="7 9" id="KW-0573">Peptidoglycan synthesis</keyword>
<dbReference type="GO" id="GO:0008360">
    <property type="term" value="P:regulation of cell shape"/>
    <property type="evidence" value="ECO:0007669"/>
    <property type="project" value="UniProtKB-UniRule"/>
</dbReference>
<evidence type="ECO:0000256" key="5">
    <source>
        <dbReference type="ARBA" id="ARBA00022801"/>
    </source>
</evidence>
<evidence type="ECO:0000256" key="9">
    <source>
        <dbReference type="PROSITE-ProRule" id="PRU01373"/>
    </source>
</evidence>
<keyword evidence="13" id="KW-1185">Reference proteome</keyword>
<dbReference type="eggNOG" id="COG1376">
    <property type="taxonomic scope" value="Bacteria"/>
</dbReference>
<feature type="active site" description="Proton donor/acceptor" evidence="9">
    <location>
        <position position="270"/>
    </location>
</feature>
<keyword evidence="8 9" id="KW-0961">Cell wall biogenesis/degradation</keyword>
<evidence type="ECO:0000256" key="8">
    <source>
        <dbReference type="ARBA" id="ARBA00023316"/>
    </source>
</evidence>
<evidence type="ECO:0000313" key="13">
    <source>
        <dbReference type="Proteomes" id="UP000053675"/>
    </source>
</evidence>
<feature type="active site" description="Nucleophile" evidence="9">
    <location>
        <position position="286"/>
    </location>
</feature>
<gene>
    <name evidence="12" type="ORF">EL18_02038</name>
</gene>
<evidence type="ECO:0000256" key="1">
    <source>
        <dbReference type="ARBA" id="ARBA00004752"/>
    </source>
</evidence>
<dbReference type="PANTHER" id="PTHR30582">
    <property type="entry name" value="L,D-TRANSPEPTIDASE"/>
    <property type="match status" value="1"/>
</dbReference>
<dbReference type="PROSITE" id="PS52029">
    <property type="entry name" value="LD_TPASE"/>
    <property type="match status" value="1"/>
</dbReference>
<dbReference type="GO" id="GO:0016757">
    <property type="term" value="F:glycosyltransferase activity"/>
    <property type="evidence" value="ECO:0007669"/>
    <property type="project" value="UniProtKB-KW"/>
</dbReference>
<accession>A0A084UDG1</accession>
<evidence type="ECO:0000256" key="4">
    <source>
        <dbReference type="ARBA" id="ARBA00022679"/>
    </source>
</evidence>
<dbReference type="PANTHER" id="PTHR30582:SF24">
    <property type="entry name" value="L,D-TRANSPEPTIDASE ERFK_SRFK-RELATED"/>
    <property type="match status" value="1"/>
</dbReference>
<keyword evidence="4" id="KW-0808">Transferase</keyword>
<dbReference type="Pfam" id="PF03734">
    <property type="entry name" value="YkuD"/>
    <property type="match status" value="1"/>
</dbReference>
<comment type="similarity">
    <text evidence="2">Belongs to the YkuD family.</text>
</comment>
<evidence type="ECO:0000256" key="10">
    <source>
        <dbReference type="SAM" id="MobiDB-lite"/>
    </source>
</evidence>
<evidence type="ECO:0000313" key="12">
    <source>
        <dbReference type="EMBL" id="KFB10997.1"/>
    </source>
</evidence>
<evidence type="ECO:0000259" key="11">
    <source>
        <dbReference type="PROSITE" id="PS52029"/>
    </source>
</evidence>
<dbReference type="GO" id="GO:0071972">
    <property type="term" value="F:peptidoglycan L,D-transpeptidase activity"/>
    <property type="evidence" value="ECO:0007669"/>
    <property type="project" value="TreeGrafter"/>
</dbReference>
<feature type="region of interest" description="Disordered" evidence="10">
    <location>
        <begin position="110"/>
        <end position="137"/>
    </location>
</feature>
<dbReference type="Gene3D" id="2.40.440.10">
    <property type="entry name" value="L,D-transpeptidase catalytic domain-like"/>
    <property type="match status" value="1"/>
</dbReference>
<reference evidence="12 13" key="1">
    <citation type="submission" date="2014-05" db="EMBL/GenBank/DDBJ databases">
        <title>Draft Genome Sequence of Nitratireductor basaltis Strain UMTGB225, A Marine Bacterium Isolated from Green Barrel Tunicate.</title>
        <authorList>
            <person name="Gan H.Y."/>
        </authorList>
    </citation>
    <scope>NUCLEOTIDE SEQUENCE [LARGE SCALE GENOMIC DNA]</scope>
    <source>
        <strain evidence="12 13">UMTGB225</strain>
    </source>
</reference>
<proteinExistence type="inferred from homology"/>
<feature type="domain" description="L,D-TPase catalytic" evidence="11">
    <location>
        <begin position="177"/>
        <end position="310"/>
    </location>
</feature>
<evidence type="ECO:0000256" key="7">
    <source>
        <dbReference type="ARBA" id="ARBA00022984"/>
    </source>
</evidence>
<feature type="compositionally biased region" description="Low complexity" evidence="10">
    <location>
        <begin position="111"/>
        <end position="137"/>
    </location>
</feature>
<dbReference type="InterPro" id="IPR050979">
    <property type="entry name" value="LD-transpeptidase"/>
</dbReference>
<dbReference type="STRING" id="472175.EL18_02038"/>
<dbReference type="PATRIC" id="fig|472175.3.peg.2046"/>
<dbReference type="EMBL" id="JMQM01000001">
    <property type="protein sequence ID" value="KFB10997.1"/>
    <property type="molecule type" value="Genomic_DNA"/>
</dbReference>
<evidence type="ECO:0000256" key="2">
    <source>
        <dbReference type="ARBA" id="ARBA00005992"/>
    </source>
</evidence>
<dbReference type="UniPathway" id="UPA00219"/>
<keyword evidence="6 9" id="KW-0133">Cell shape</keyword>
<comment type="caution">
    <text evidence="12">The sequence shown here is derived from an EMBL/GenBank/DDBJ whole genome shotgun (WGS) entry which is preliminary data.</text>
</comment>
<dbReference type="GO" id="GO:0005576">
    <property type="term" value="C:extracellular region"/>
    <property type="evidence" value="ECO:0007669"/>
    <property type="project" value="TreeGrafter"/>
</dbReference>
<organism evidence="12 13">
    <name type="scientific">Nitratireductor basaltis</name>
    <dbReference type="NCBI Taxonomy" id="472175"/>
    <lineage>
        <taxon>Bacteria</taxon>
        <taxon>Pseudomonadati</taxon>
        <taxon>Pseudomonadota</taxon>
        <taxon>Alphaproteobacteria</taxon>
        <taxon>Hyphomicrobiales</taxon>
        <taxon>Phyllobacteriaceae</taxon>
        <taxon>Nitratireductor</taxon>
    </lineage>
</organism>
<protein>
    <submittedName>
        <fullName evidence="12">ErfK/YbiS/YcfS/YnhG protein</fullName>
    </submittedName>
</protein>
<comment type="pathway">
    <text evidence="1 9">Cell wall biogenesis; peptidoglycan biosynthesis.</text>
</comment>
<dbReference type="AlphaFoldDB" id="A0A084UDG1"/>
<dbReference type="GO" id="GO:0018104">
    <property type="term" value="P:peptidoglycan-protein cross-linking"/>
    <property type="evidence" value="ECO:0007669"/>
    <property type="project" value="TreeGrafter"/>
</dbReference>
<dbReference type="FunFam" id="2.40.440.10:FF:000002">
    <property type="entry name" value="L,D-transpeptidase ErfK/SrfK"/>
    <property type="match status" value="1"/>
</dbReference>
<sequence length="310" mass="34252">MVAFYENGFTIRSLSLMQHPDKAGTFHGWRAGSAMSLAKAGANRDDTSMKLFLAAAVTAAALLGAGGALAQTRYVEPPPVMVSPDLSAPWVLQLRQPQGVQTRHYQRQRVVRQAQPRPQYRQAQPVYRQQPQVAQPRQLRPQQQAALAARAPAKPKPQMNPIYLPQVVDYDGPHGAGTVVVDTSNRFLYLVEAGGKARRYGVGVGKEGFEWRGTEKITRKREWPDWRPPAEMIAREKKKGRILPAHMKGGPANPLGARALYLGSTLYRIHGTNAPWSIGQAVSSGCIRMRNEDVMDLYNRVSVGTKVVVL</sequence>
<dbReference type="InterPro" id="IPR005490">
    <property type="entry name" value="LD_TPept_cat_dom"/>
</dbReference>
<dbReference type="SUPFAM" id="SSF141523">
    <property type="entry name" value="L,D-transpeptidase catalytic domain-like"/>
    <property type="match status" value="1"/>
</dbReference>
<evidence type="ECO:0000256" key="3">
    <source>
        <dbReference type="ARBA" id="ARBA00022676"/>
    </source>
</evidence>
<keyword evidence="3" id="KW-0328">Glycosyltransferase</keyword>
<dbReference type="GO" id="GO:0071555">
    <property type="term" value="P:cell wall organization"/>
    <property type="evidence" value="ECO:0007669"/>
    <property type="project" value="UniProtKB-UniRule"/>
</dbReference>
<evidence type="ECO:0000256" key="6">
    <source>
        <dbReference type="ARBA" id="ARBA00022960"/>
    </source>
</evidence>
<dbReference type="Proteomes" id="UP000053675">
    <property type="component" value="Unassembled WGS sequence"/>
</dbReference>
<dbReference type="CDD" id="cd16913">
    <property type="entry name" value="YkuD_like"/>
    <property type="match status" value="1"/>
</dbReference>
<keyword evidence="5" id="KW-0378">Hydrolase</keyword>
<dbReference type="InterPro" id="IPR038063">
    <property type="entry name" value="Transpep_catalytic_dom"/>
</dbReference>